<dbReference type="STRING" id="33097.A0A150GJB4"/>
<evidence type="ECO:0000256" key="1">
    <source>
        <dbReference type="ARBA" id="ARBA00009902"/>
    </source>
</evidence>
<evidence type="ECO:0000313" key="8">
    <source>
        <dbReference type="Proteomes" id="UP000075714"/>
    </source>
</evidence>
<dbReference type="Gene3D" id="2.60.120.560">
    <property type="entry name" value="Exo-inulinase, domain 1"/>
    <property type="match status" value="1"/>
</dbReference>
<dbReference type="InterPro" id="IPR050551">
    <property type="entry name" value="Fructan_Metab_Enzymes"/>
</dbReference>
<sequence length="555" mass="59654">MKLPIALPRDVRQDRPSFHIAPPQGWVNGHAVSRDLVTWEHLPHAVVPTPGALDSDGAFSGCATLDEDGIPVILYTGVRLRSNDSCGPLPPTECDLGMPFIESQCAVRPVNPEDPKLTYWTKIEFPWLSLPPPSMNLAGWRDPYVISRPGKDGEDHWSLVIGSGVKEEGGVVLVYTSKELMSPDGWQLQGELCHGRGMSSSTGIMWECPILCKLEPLPTTPSKPDACTNPSYYWLGAYDASTKKFDLENAAGPFRLDLGDVLYAPNTLNDEKNGRTLLFGWNQEKRTKVDAYDYAGCLSLPRALWAEPSSGRSDDGASPSGWVLHQQPLPEISQLRDPRRSWRLQESLPAGATELIIDGGAKLPLPGVSSPFLDMELTFERAPVRDGDVAACSASGLLLHSWRGGAEGAAALLYHWDSGVLEVVYEALDPSTLTFSLAAHGARRVGGRLLRPPAPGSPLSLRVFLDYSCLEVFTAAGEVLTARVYRGSAPAAPACTRCSPAFGSSITADEEASAAEPLSLEPLSLEPLTLDILSPEPRAQFADSGAGGIVQAVGA</sequence>
<keyword evidence="8" id="KW-1185">Reference proteome</keyword>
<dbReference type="InterPro" id="IPR013189">
    <property type="entry name" value="Glyco_hydro_32_C"/>
</dbReference>
<organism evidence="7 8">
    <name type="scientific">Gonium pectorale</name>
    <name type="common">Green alga</name>
    <dbReference type="NCBI Taxonomy" id="33097"/>
    <lineage>
        <taxon>Eukaryota</taxon>
        <taxon>Viridiplantae</taxon>
        <taxon>Chlorophyta</taxon>
        <taxon>core chlorophytes</taxon>
        <taxon>Chlorophyceae</taxon>
        <taxon>CS clade</taxon>
        <taxon>Chlamydomonadales</taxon>
        <taxon>Volvocaceae</taxon>
        <taxon>Gonium</taxon>
    </lineage>
</organism>
<dbReference type="Pfam" id="PF08244">
    <property type="entry name" value="Glyco_hydro_32C"/>
    <property type="match status" value="1"/>
</dbReference>
<evidence type="ECO:0000256" key="2">
    <source>
        <dbReference type="ARBA" id="ARBA00022801"/>
    </source>
</evidence>
<dbReference type="SUPFAM" id="SSF49899">
    <property type="entry name" value="Concanavalin A-like lectins/glucanases"/>
    <property type="match status" value="1"/>
</dbReference>
<dbReference type="InterPro" id="IPR001362">
    <property type="entry name" value="Glyco_hydro_32"/>
</dbReference>
<evidence type="ECO:0000256" key="4">
    <source>
        <dbReference type="RuleBase" id="RU362110"/>
    </source>
</evidence>
<keyword evidence="3 4" id="KW-0326">Glycosidase</keyword>
<feature type="domain" description="Glycosyl hydrolase family 32 C-terminal" evidence="6">
    <location>
        <begin position="456"/>
        <end position="490"/>
    </location>
</feature>
<evidence type="ECO:0000259" key="6">
    <source>
        <dbReference type="Pfam" id="PF08244"/>
    </source>
</evidence>
<gene>
    <name evidence="7" type="ORF">GPECTOR_19g349</name>
</gene>
<feature type="domain" description="Glycosyl hydrolase family 32 N-terminal" evidence="5">
    <location>
        <begin position="29"/>
        <end position="307"/>
    </location>
</feature>
<dbReference type="CDD" id="cd08996">
    <property type="entry name" value="GH32_FFase"/>
    <property type="match status" value="1"/>
</dbReference>
<dbReference type="Proteomes" id="UP000075714">
    <property type="component" value="Unassembled WGS sequence"/>
</dbReference>
<dbReference type="InterPro" id="IPR013320">
    <property type="entry name" value="ConA-like_dom_sf"/>
</dbReference>
<dbReference type="EMBL" id="LSYV01000020">
    <property type="protein sequence ID" value="KXZ49898.1"/>
    <property type="molecule type" value="Genomic_DNA"/>
</dbReference>
<comment type="similarity">
    <text evidence="1 4">Belongs to the glycosyl hydrolase 32 family.</text>
</comment>
<evidence type="ECO:0008006" key="9">
    <source>
        <dbReference type="Google" id="ProtNLM"/>
    </source>
</evidence>
<dbReference type="AlphaFoldDB" id="A0A150GJB4"/>
<comment type="caution">
    <text evidence="7">The sequence shown here is derived from an EMBL/GenBank/DDBJ whole genome shotgun (WGS) entry which is preliminary data.</text>
</comment>
<evidence type="ECO:0000259" key="5">
    <source>
        <dbReference type="Pfam" id="PF00251"/>
    </source>
</evidence>
<proteinExistence type="inferred from homology"/>
<dbReference type="PANTHER" id="PTHR31953">
    <property type="entry name" value="BETA-FRUCTOFURANOSIDASE, INSOLUBLE ISOENZYME CWINV1-RELATED"/>
    <property type="match status" value="1"/>
</dbReference>
<dbReference type="InterPro" id="IPR013148">
    <property type="entry name" value="Glyco_hydro_32_N"/>
</dbReference>
<dbReference type="SMART" id="SM00640">
    <property type="entry name" value="Glyco_32"/>
    <property type="match status" value="1"/>
</dbReference>
<protein>
    <recommendedName>
        <fullName evidence="9">Glycosyl hydrolase family 32 N-terminal domain-containing protein</fullName>
    </recommendedName>
</protein>
<accession>A0A150GJB4</accession>
<dbReference type="Gene3D" id="2.115.10.20">
    <property type="entry name" value="Glycosyl hydrolase domain, family 43"/>
    <property type="match status" value="1"/>
</dbReference>
<keyword evidence="2 4" id="KW-0378">Hydrolase</keyword>
<evidence type="ECO:0000256" key="3">
    <source>
        <dbReference type="ARBA" id="ARBA00023295"/>
    </source>
</evidence>
<dbReference type="SUPFAM" id="SSF75005">
    <property type="entry name" value="Arabinanase/levansucrase/invertase"/>
    <property type="match status" value="1"/>
</dbReference>
<dbReference type="Pfam" id="PF00251">
    <property type="entry name" value="Glyco_hydro_32N"/>
    <property type="match status" value="1"/>
</dbReference>
<reference evidence="8" key="1">
    <citation type="journal article" date="2016" name="Nat. Commun.">
        <title>The Gonium pectorale genome demonstrates co-option of cell cycle regulation during the evolution of multicellularity.</title>
        <authorList>
            <person name="Hanschen E.R."/>
            <person name="Marriage T.N."/>
            <person name="Ferris P.J."/>
            <person name="Hamaji T."/>
            <person name="Toyoda A."/>
            <person name="Fujiyama A."/>
            <person name="Neme R."/>
            <person name="Noguchi H."/>
            <person name="Minakuchi Y."/>
            <person name="Suzuki M."/>
            <person name="Kawai-Toyooka H."/>
            <person name="Smith D.R."/>
            <person name="Sparks H."/>
            <person name="Anderson J."/>
            <person name="Bakaric R."/>
            <person name="Luria V."/>
            <person name="Karger A."/>
            <person name="Kirschner M.W."/>
            <person name="Durand P.M."/>
            <person name="Michod R.E."/>
            <person name="Nozaki H."/>
            <person name="Olson B.J."/>
        </authorList>
    </citation>
    <scope>NUCLEOTIDE SEQUENCE [LARGE SCALE GENOMIC DNA]</scope>
    <source>
        <strain evidence="8">NIES-2863</strain>
    </source>
</reference>
<name>A0A150GJB4_GONPE</name>
<dbReference type="OrthoDB" id="202537at2759"/>
<evidence type="ECO:0000313" key="7">
    <source>
        <dbReference type="EMBL" id="KXZ49898.1"/>
    </source>
</evidence>
<dbReference type="InterPro" id="IPR023296">
    <property type="entry name" value="Glyco_hydro_beta-prop_sf"/>
</dbReference>
<dbReference type="GO" id="GO:0004553">
    <property type="term" value="F:hydrolase activity, hydrolyzing O-glycosyl compounds"/>
    <property type="evidence" value="ECO:0007669"/>
    <property type="project" value="InterPro"/>
</dbReference>
<dbReference type="GO" id="GO:0005975">
    <property type="term" value="P:carbohydrate metabolic process"/>
    <property type="evidence" value="ECO:0007669"/>
    <property type="project" value="InterPro"/>
</dbReference>